<dbReference type="GO" id="GO:0008641">
    <property type="term" value="F:ubiquitin-like modifier activating enzyme activity"/>
    <property type="evidence" value="ECO:0007669"/>
    <property type="project" value="InterPro"/>
</dbReference>
<comment type="catalytic activity">
    <reaction evidence="5">
        <text>[molybdopterin-synthase sulfur-carrier protein]-C-terminal Gly-Gly + ATP + H(+) = [molybdopterin-synthase sulfur-carrier protein]-C-terminal Gly-Gly-AMP + diphosphate</text>
        <dbReference type="Rhea" id="RHEA:43616"/>
        <dbReference type="Rhea" id="RHEA-COMP:12159"/>
        <dbReference type="Rhea" id="RHEA-COMP:12202"/>
        <dbReference type="ChEBI" id="CHEBI:15378"/>
        <dbReference type="ChEBI" id="CHEBI:30616"/>
        <dbReference type="ChEBI" id="CHEBI:33019"/>
        <dbReference type="ChEBI" id="CHEBI:90618"/>
        <dbReference type="ChEBI" id="CHEBI:90778"/>
        <dbReference type="EC" id="2.7.7.80"/>
    </reaction>
</comment>
<dbReference type="GO" id="GO:0008146">
    <property type="term" value="F:sulfotransferase activity"/>
    <property type="evidence" value="ECO:0007669"/>
    <property type="project" value="TreeGrafter"/>
</dbReference>
<dbReference type="GO" id="GO:0005829">
    <property type="term" value="C:cytosol"/>
    <property type="evidence" value="ECO:0007669"/>
    <property type="project" value="TreeGrafter"/>
</dbReference>
<evidence type="ECO:0000259" key="13">
    <source>
        <dbReference type="PROSITE" id="PS50206"/>
    </source>
</evidence>
<evidence type="ECO:0000256" key="1">
    <source>
        <dbReference type="ARBA" id="ARBA00009919"/>
    </source>
</evidence>
<dbReference type="CDD" id="cd00757">
    <property type="entry name" value="ThiF_MoeB_HesA_family"/>
    <property type="match status" value="1"/>
</dbReference>
<dbReference type="GO" id="GO:0004792">
    <property type="term" value="F:thiosulfate-cyanide sulfurtransferase activity"/>
    <property type="evidence" value="ECO:0007669"/>
    <property type="project" value="TreeGrafter"/>
</dbReference>
<dbReference type="InterPro" id="IPR036873">
    <property type="entry name" value="Rhodanese-like_dom_sf"/>
</dbReference>
<keyword evidence="2" id="KW-0808">Transferase</keyword>
<evidence type="ECO:0000256" key="11">
    <source>
        <dbReference type="ARBA" id="ARBA00075328"/>
    </source>
</evidence>
<evidence type="ECO:0000256" key="9">
    <source>
        <dbReference type="ARBA" id="ARBA00073635"/>
    </source>
</evidence>
<dbReference type="EC" id="2.7.7.80" evidence="8"/>
<comment type="similarity">
    <text evidence="1">Belongs to the HesA/MoeB/ThiF family.</text>
</comment>
<gene>
    <name evidence="14" type="primary">moeB</name>
    <name evidence="14" type="ORF">K0B96_07225</name>
</gene>
<name>A0A8F9TYB7_9BACT</name>
<evidence type="ECO:0000313" key="15">
    <source>
        <dbReference type="Proteomes" id="UP000825051"/>
    </source>
</evidence>
<evidence type="ECO:0000256" key="3">
    <source>
        <dbReference type="ARBA" id="ARBA00022741"/>
    </source>
</evidence>
<dbReference type="GO" id="GO:0061605">
    <property type="term" value="F:molybdopterin-synthase adenylyltransferase activity"/>
    <property type="evidence" value="ECO:0007669"/>
    <property type="project" value="UniProtKB-EC"/>
</dbReference>
<feature type="domain" description="Rhodanese" evidence="13">
    <location>
        <begin position="287"/>
        <end position="375"/>
    </location>
</feature>
<keyword evidence="3" id="KW-0547">Nucleotide-binding</keyword>
<keyword evidence="4" id="KW-0067">ATP-binding</keyword>
<reference evidence="14" key="1">
    <citation type="submission" date="2021-08" db="EMBL/GenBank/DDBJ databases">
        <title>Genome of a novel bacterium of the phylum Verrucomicrobia, Oleiharenicola sp. KSB-15.</title>
        <authorList>
            <person name="Chung J.-H."/>
            <person name="Ahn J.-H."/>
            <person name="Yoon Y."/>
            <person name="Kim D.-Y."/>
            <person name="An S.-H."/>
            <person name="Park I."/>
            <person name="Yeon J."/>
        </authorList>
    </citation>
    <scope>NUCLEOTIDE SEQUENCE</scope>
    <source>
        <strain evidence="14">KSB-15</strain>
    </source>
</reference>
<evidence type="ECO:0000256" key="7">
    <source>
        <dbReference type="ARBA" id="ARBA00063809"/>
    </source>
</evidence>
<dbReference type="GO" id="GO:0005524">
    <property type="term" value="F:ATP binding"/>
    <property type="evidence" value="ECO:0007669"/>
    <property type="project" value="UniProtKB-KW"/>
</dbReference>
<evidence type="ECO:0000313" key="14">
    <source>
        <dbReference type="EMBL" id="QYM80390.1"/>
    </source>
</evidence>
<dbReference type="NCBIfam" id="NF004281">
    <property type="entry name" value="PRK05690.1"/>
    <property type="match status" value="1"/>
</dbReference>
<dbReference type="PANTHER" id="PTHR10953">
    <property type="entry name" value="UBIQUITIN-ACTIVATING ENZYME E1"/>
    <property type="match status" value="1"/>
</dbReference>
<keyword evidence="14" id="KW-0548">Nucleotidyltransferase</keyword>
<dbReference type="PANTHER" id="PTHR10953:SF102">
    <property type="entry name" value="ADENYLYLTRANSFERASE AND SULFURTRANSFERASE MOCS3"/>
    <property type="match status" value="1"/>
</dbReference>
<dbReference type="KEGG" id="ole:K0B96_07225"/>
<dbReference type="InterPro" id="IPR001763">
    <property type="entry name" value="Rhodanese-like_dom"/>
</dbReference>
<dbReference type="InterPro" id="IPR045886">
    <property type="entry name" value="ThiF/MoeB/HesA"/>
</dbReference>
<evidence type="ECO:0000256" key="12">
    <source>
        <dbReference type="ARBA" id="ARBA00078531"/>
    </source>
</evidence>
<dbReference type="AlphaFoldDB" id="A0A8F9TYB7"/>
<dbReference type="RefSeq" id="WP_220165510.1">
    <property type="nucleotide sequence ID" value="NZ_CP080507.1"/>
</dbReference>
<keyword evidence="15" id="KW-1185">Reference proteome</keyword>
<comment type="function">
    <text evidence="6">Catalyzes the adenylation by ATP of the carboxyl group of the C-terminal glycine of sulfur carrier protein MoaD.</text>
</comment>
<dbReference type="InterPro" id="IPR000594">
    <property type="entry name" value="ThiF_NAD_FAD-bd"/>
</dbReference>
<dbReference type="Pfam" id="PF00899">
    <property type="entry name" value="ThiF"/>
    <property type="match status" value="1"/>
</dbReference>
<sequence>MSLSSAELARYSRHVLLGEIGLAGQERLQAARVLIVGAGGLGSPVALYLAAAGVGTLGLVDPDAVELHNLQRQILHDTAAIGELKVASAATRVRALNPHIAVITIPTAVTAENADSIFGDYDIIVDGTDNFFTRYICNDAAVRTRRPLVHGSIFKFSGQLTVYDPSVGGPCHRCLFPQPPPVGSVPGCGEAGVVGALCGVIGSLLAMEVVKLITQIGAPLLGRLVTYDALSCSFAEQRIPRDPACPACGTRRATSSPAAPLTPASMSNETHPLDINVQDAHDLLHRPESAAVLIDVREPFELDICRVAQARHIPMREIAQQLEQIPRDRPVLLMCHHGGRSLRVTQFLRAHGFANAFNLHGGIDAWATAFDPAMTRY</sequence>
<proteinExistence type="inferred from homology"/>
<dbReference type="Proteomes" id="UP000825051">
    <property type="component" value="Chromosome"/>
</dbReference>
<dbReference type="EMBL" id="CP080507">
    <property type="protein sequence ID" value="QYM80390.1"/>
    <property type="molecule type" value="Genomic_DNA"/>
</dbReference>
<evidence type="ECO:0000256" key="10">
    <source>
        <dbReference type="ARBA" id="ARBA00075110"/>
    </source>
</evidence>
<comment type="subunit">
    <text evidence="7">Homodimer. Forms a stable heterotetrameric complex of 2 MoeB and 2 MoaD during adenylation of MoaD.</text>
</comment>
<dbReference type="Pfam" id="PF00581">
    <property type="entry name" value="Rhodanese"/>
    <property type="match status" value="1"/>
</dbReference>
<protein>
    <recommendedName>
        <fullName evidence="9">Molybdopterin-synthase adenylyltransferase</fullName>
        <ecNumber evidence="8">2.7.7.80</ecNumber>
    </recommendedName>
    <alternativeName>
        <fullName evidence="12">MoaD protein adenylase</fullName>
    </alternativeName>
    <alternativeName>
        <fullName evidence="10">Molybdopterin-converting factor subunit 1 adenylase</fullName>
    </alternativeName>
    <alternativeName>
        <fullName evidence="11">Sulfur carrier protein MoaD adenylyltransferase</fullName>
    </alternativeName>
</protein>
<dbReference type="Gene3D" id="3.40.250.10">
    <property type="entry name" value="Rhodanese-like domain"/>
    <property type="match status" value="1"/>
</dbReference>
<dbReference type="SMART" id="SM00450">
    <property type="entry name" value="RHOD"/>
    <property type="match status" value="1"/>
</dbReference>
<evidence type="ECO:0000256" key="5">
    <source>
        <dbReference type="ARBA" id="ARBA00052218"/>
    </source>
</evidence>
<dbReference type="SUPFAM" id="SSF69572">
    <property type="entry name" value="Activating enzymes of the ubiquitin-like proteins"/>
    <property type="match status" value="1"/>
</dbReference>
<evidence type="ECO:0000256" key="4">
    <source>
        <dbReference type="ARBA" id="ARBA00022840"/>
    </source>
</evidence>
<evidence type="ECO:0000256" key="2">
    <source>
        <dbReference type="ARBA" id="ARBA00022679"/>
    </source>
</evidence>
<organism evidence="14 15">
    <name type="scientific">Horticoccus luteus</name>
    <dbReference type="NCBI Taxonomy" id="2862869"/>
    <lineage>
        <taxon>Bacteria</taxon>
        <taxon>Pseudomonadati</taxon>
        <taxon>Verrucomicrobiota</taxon>
        <taxon>Opitutia</taxon>
        <taxon>Opitutales</taxon>
        <taxon>Opitutaceae</taxon>
        <taxon>Horticoccus</taxon>
    </lineage>
</organism>
<dbReference type="Gene3D" id="3.40.50.720">
    <property type="entry name" value="NAD(P)-binding Rossmann-like Domain"/>
    <property type="match status" value="1"/>
</dbReference>
<dbReference type="FunFam" id="3.40.50.720:FF:000033">
    <property type="entry name" value="Adenylyltransferase and sulfurtransferase MOCS3"/>
    <property type="match status" value="1"/>
</dbReference>
<evidence type="ECO:0000256" key="6">
    <source>
        <dbReference type="ARBA" id="ARBA00055169"/>
    </source>
</evidence>
<evidence type="ECO:0000256" key="8">
    <source>
        <dbReference type="ARBA" id="ARBA00066884"/>
    </source>
</evidence>
<accession>A0A8F9TYB7</accession>
<dbReference type="PROSITE" id="PS50206">
    <property type="entry name" value="RHODANESE_3"/>
    <property type="match status" value="1"/>
</dbReference>
<dbReference type="InterPro" id="IPR035985">
    <property type="entry name" value="Ubiquitin-activating_enz"/>
</dbReference>